<accession>A0ABV1DXH3</accession>
<evidence type="ECO:0000313" key="4">
    <source>
        <dbReference type="EMBL" id="MEQ2439737.1"/>
    </source>
</evidence>
<dbReference type="PANTHER" id="PTHR10434">
    <property type="entry name" value="1-ACYL-SN-GLYCEROL-3-PHOSPHATE ACYLTRANSFERASE"/>
    <property type="match status" value="1"/>
</dbReference>
<evidence type="ECO:0000256" key="1">
    <source>
        <dbReference type="ARBA" id="ARBA00022679"/>
    </source>
</evidence>
<feature type="domain" description="Phospholipid/glycerol acyltransferase" evidence="3">
    <location>
        <begin position="36"/>
        <end position="147"/>
    </location>
</feature>
<name>A0ABV1DXH3_9FIRM</name>
<keyword evidence="2 4" id="KW-0012">Acyltransferase</keyword>
<protein>
    <submittedName>
        <fullName evidence="4">Lysophospholipid acyltransferase family protein</fullName>
    </submittedName>
</protein>
<proteinExistence type="predicted"/>
<dbReference type="CDD" id="cd07989">
    <property type="entry name" value="LPLAT_AGPAT-like"/>
    <property type="match status" value="1"/>
</dbReference>
<evidence type="ECO:0000256" key="2">
    <source>
        <dbReference type="ARBA" id="ARBA00023315"/>
    </source>
</evidence>
<dbReference type="SMART" id="SM00563">
    <property type="entry name" value="PlsC"/>
    <property type="match status" value="1"/>
</dbReference>
<evidence type="ECO:0000259" key="3">
    <source>
        <dbReference type="SMART" id="SM00563"/>
    </source>
</evidence>
<sequence length="198" mass="21904">MTPFYRFAFSVVKPLAFLFFRLRLIGRENIPESGALMLCSNHRSYCDPVFVGVGLKRQVHFMAYDKLFHGWFGKLITALGAFPVNRESTSAQTVRSAFDVLENGEVMGIFPEGTRSKDGALLKAKAGAVMIAYRANCPILPAAIIAKGKVRPFKKHTVRYGKPVTPQELGITTGSGTEIRAASRELMRLIGELMEEGF</sequence>
<dbReference type="SUPFAM" id="SSF69593">
    <property type="entry name" value="Glycerol-3-phosphate (1)-acyltransferase"/>
    <property type="match status" value="1"/>
</dbReference>
<dbReference type="GO" id="GO:0016746">
    <property type="term" value="F:acyltransferase activity"/>
    <property type="evidence" value="ECO:0007669"/>
    <property type="project" value="UniProtKB-KW"/>
</dbReference>
<dbReference type="Proteomes" id="UP001489509">
    <property type="component" value="Unassembled WGS sequence"/>
</dbReference>
<dbReference type="RefSeq" id="WP_349217999.1">
    <property type="nucleotide sequence ID" value="NZ_JBBMFD010000002.1"/>
</dbReference>
<dbReference type="Pfam" id="PF01553">
    <property type="entry name" value="Acyltransferase"/>
    <property type="match status" value="1"/>
</dbReference>
<dbReference type="EMBL" id="JBBMFD010000002">
    <property type="protein sequence ID" value="MEQ2439737.1"/>
    <property type="molecule type" value="Genomic_DNA"/>
</dbReference>
<dbReference type="InterPro" id="IPR002123">
    <property type="entry name" value="Plipid/glycerol_acylTrfase"/>
</dbReference>
<reference evidence="4 5" key="1">
    <citation type="submission" date="2024-03" db="EMBL/GenBank/DDBJ databases">
        <title>Human intestinal bacterial collection.</title>
        <authorList>
            <person name="Pauvert C."/>
            <person name="Hitch T.C.A."/>
            <person name="Clavel T."/>
        </authorList>
    </citation>
    <scope>NUCLEOTIDE SEQUENCE [LARGE SCALE GENOMIC DNA]</scope>
    <source>
        <strain evidence="4 5">CLA-JM-H44</strain>
    </source>
</reference>
<dbReference type="PANTHER" id="PTHR10434:SF11">
    <property type="entry name" value="1-ACYL-SN-GLYCEROL-3-PHOSPHATE ACYLTRANSFERASE"/>
    <property type="match status" value="1"/>
</dbReference>
<gene>
    <name evidence="4" type="ORF">WMO26_02730</name>
</gene>
<keyword evidence="5" id="KW-1185">Reference proteome</keyword>
<comment type="caution">
    <text evidence="4">The sequence shown here is derived from an EMBL/GenBank/DDBJ whole genome shotgun (WGS) entry which is preliminary data.</text>
</comment>
<keyword evidence="1" id="KW-0808">Transferase</keyword>
<organism evidence="4 5">
    <name type="scientific">Solibaculum intestinale</name>
    <dbReference type="NCBI Taxonomy" id="3133165"/>
    <lineage>
        <taxon>Bacteria</taxon>
        <taxon>Bacillati</taxon>
        <taxon>Bacillota</taxon>
        <taxon>Clostridia</taxon>
        <taxon>Eubacteriales</taxon>
        <taxon>Oscillospiraceae</taxon>
        <taxon>Solibaculum</taxon>
    </lineage>
</organism>
<evidence type="ECO:0000313" key="5">
    <source>
        <dbReference type="Proteomes" id="UP001489509"/>
    </source>
</evidence>